<protein>
    <submittedName>
        <fullName evidence="1">Uncharacterized protein</fullName>
    </submittedName>
</protein>
<reference evidence="1" key="1">
    <citation type="journal article" date="2021" name="Proc. Natl. Acad. Sci. U.S.A.">
        <title>A Catalog of Tens of Thousands of Viruses from Human Metagenomes Reveals Hidden Associations with Chronic Diseases.</title>
        <authorList>
            <person name="Tisza M.J."/>
            <person name="Buck C.B."/>
        </authorList>
    </citation>
    <scope>NUCLEOTIDE SEQUENCE</scope>
    <source>
        <strain evidence="1">CtNHj22</strain>
    </source>
</reference>
<accession>A0A8S5VFM5</accession>
<dbReference type="EMBL" id="BK016261">
    <property type="protein sequence ID" value="DAG05562.1"/>
    <property type="molecule type" value="Genomic_DNA"/>
</dbReference>
<name>A0A8S5VFM5_9CAUD</name>
<sequence>MAILMIFDGQKNPPAFRTMRYGDTTQELVQLADDLAKGQPGDLYEVYDNVGVLAYRR</sequence>
<organism evidence="1">
    <name type="scientific">Siphoviridae sp. ctNHj22</name>
    <dbReference type="NCBI Taxonomy" id="2825468"/>
    <lineage>
        <taxon>Viruses</taxon>
        <taxon>Duplodnaviria</taxon>
        <taxon>Heunggongvirae</taxon>
        <taxon>Uroviricota</taxon>
        <taxon>Caudoviricetes</taxon>
    </lineage>
</organism>
<evidence type="ECO:0000313" key="1">
    <source>
        <dbReference type="EMBL" id="DAG05562.1"/>
    </source>
</evidence>
<proteinExistence type="predicted"/>